<accession>A0A4Q0MJ12</accession>
<proteinExistence type="predicted"/>
<dbReference type="EMBL" id="RYFI01000008">
    <property type="protein sequence ID" value="RXF73524.1"/>
    <property type="molecule type" value="Genomic_DNA"/>
</dbReference>
<evidence type="ECO:0000256" key="1">
    <source>
        <dbReference type="SAM" id="Phobius"/>
    </source>
</evidence>
<evidence type="ECO:0000313" key="3">
    <source>
        <dbReference type="Proteomes" id="UP000289708"/>
    </source>
</evidence>
<evidence type="ECO:0000313" key="2">
    <source>
        <dbReference type="EMBL" id="RXF73524.1"/>
    </source>
</evidence>
<protein>
    <submittedName>
        <fullName evidence="2">Uncharacterized protein</fullName>
    </submittedName>
</protein>
<keyword evidence="3" id="KW-1185">Reference proteome</keyword>
<organism evidence="2 3">
    <name type="scientific">Hansschlegelia zhihuaiae</name>
    <dbReference type="NCBI Taxonomy" id="405005"/>
    <lineage>
        <taxon>Bacteria</taxon>
        <taxon>Pseudomonadati</taxon>
        <taxon>Pseudomonadota</taxon>
        <taxon>Alphaproteobacteria</taxon>
        <taxon>Hyphomicrobiales</taxon>
        <taxon>Methylopilaceae</taxon>
        <taxon>Hansschlegelia</taxon>
    </lineage>
</organism>
<reference evidence="2 3" key="1">
    <citation type="submission" date="2018-12" db="EMBL/GenBank/DDBJ databases">
        <title>bacterium Hansschlegelia zhihuaiae S113.</title>
        <authorList>
            <person name="He J."/>
        </authorList>
    </citation>
    <scope>NUCLEOTIDE SEQUENCE [LARGE SCALE GENOMIC DNA]</scope>
    <source>
        <strain evidence="2 3">S 113</strain>
    </source>
</reference>
<comment type="caution">
    <text evidence="2">The sequence shown here is derived from an EMBL/GenBank/DDBJ whole genome shotgun (WGS) entry which is preliminary data.</text>
</comment>
<dbReference type="InterPro" id="IPR046093">
    <property type="entry name" value="DUF6111"/>
</dbReference>
<dbReference type="Pfam" id="PF19606">
    <property type="entry name" value="DUF6111"/>
    <property type="match status" value="1"/>
</dbReference>
<feature type="transmembrane region" description="Helical" evidence="1">
    <location>
        <begin position="39"/>
        <end position="60"/>
    </location>
</feature>
<dbReference type="Proteomes" id="UP000289708">
    <property type="component" value="Unassembled WGS sequence"/>
</dbReference>
<keyword evidence="1" id="KW-1133">Transmembrane helix</keyword>
<dbReference type="RefSeq" id="WP_128777355.1">
    <property type="nucleotide sequence ID" value="NZ_RYFI01000008.1"/>
</dbReference>
<keyword evidence="1" id="KW-0472">Membrane</keyword>
<dbReference type="AlphaFoldDB" id="A0A4Q0MJ12"/>
<keyword evidence="1" id="KW-0812">Transmembrane</keyword>
<gene>
    <name evidence="2" type="ORF">EK403_10040</name>
</gene>
<sequence>MTRIAFHALLALLPFAAYALWLHFTKRGWRAPERWRGVPLVWLVVSAVGLTLGSLAALALTTGGSRKALYVPAHMENGVFVPGRIVEPDEKK</sequence>
<name>A0A4Q0MJ12_9HYPH</name>